<evidence type="ECO:0000256" key="4">
    <source>
        <dbReference type="ARBA" id="ARBA00023204"/>
    </source>
</evidence>
<evidence type="ECO:0000256" key="1">
    <source>
        <dbReference type="ARBA" id="ARBA00006612"/>
    </source>
</evidence>
<dbReference type="CDD" id="cd22919">
    <property type="entry name" value="HFD_CENP-S"/>
    <property type="match status" value="1"/>
</dbReference>
<dbReference type="Proteomes" id="UP000824469">
    <property type="component" value="Unassembled WGS sequence"/>
</dbReference>
<dbReference type="GO" id="GO:0071821">
    <property type="term" value="C:FANCM-MHF complex"/>
    <property type="evidence" value="ECO:0007669"/>
    <property type="project" value="InterPro"/>
</dbReference>
<dbReference type="GO" id="GO:0003682">
    <property type="term" value="F:chromatin binding"/>
    <property type="evidence" value="ECO:0007669"/>
    <property type="project" value="TreeGrafter"/>
</dbReference>
<sequence>MEERDDGFETFEEERVRLTLNDALAPGPLIDRLRLQVISLAETEARKHGMDVSPLVMSALVDLTVKFTELLARDIEMFAQHAGRKSVNTDDVILF</sequence>
<dbReference type="AlphaFoldDB" id="A0AA38LPX6"/>
<dbReference type="OMA" id="DDVILAX"/>
<dbReference type="GO" id="GO:0000712">
    <property type="term" value="P:resolution of meiotic recombination intermediates"/>
    <property type="evidence" value="ECO:0007669"/>
    <property type="project" value="TreeGrafter"/>
</dbReference>
<dbReference type="GO" id="GO:0031297">
    <property type="term" value="P:replication fork processing"/>
    <property type="evidence" value="ECO:0007669"/>
    <property type="project" value="TreeGrafter"/>
</dbReference>
<dbReference type="PANTHER" id="PTHR22980:SF0">
    <property type="entry name" value="CENTROMERE PROTEIN S"/>
    <property type="match status" value="1"/>
</dbReference>
<accession>A0AA38LPX6</accession>
<keyword evidence="3" id="KW-0238">DNA-binding</keyword>
<dbReference type="SUPFAM" id="SSF47113">
    <property type="entry name" value="Histone-fold"/>
    <property type="match status" value="1"/>
</dbReference>
<proteinExistence type="inferred from homology"/>
<evidence type="ECO:0000256" key="2">
    <source>
        <dbReference type="ARBA" id="ARBA00022763"/>
    </source>
</evidence>
<reference evidence="5 6" key="1">
    <citation type="journal article" date="2021" name="Nat. Plants">
        <title>The Taxus genome provides insights into paclitaxel biosynthesis.</title>
        <authorList>
            <person name="Xiong X."/>
            <person name="Gou J."/>
            <person name="Liao Q."/>
            <person name="Li Y."/>
            <person name="Zhou Q."/>
            <person name="Bi G."/>
            <person name="Li C."/>
            <person name="Du R."/>
            <person name="Wang X."/>
            <person name="Sun T."/>
            <person name="Guo L."/>
            <person name="Liang H."/>
            <person name="Lu P."/>
            <person name="Wu Y."/>
            <person name="Zhang Z."/>
            <person name="Ro D.K."/>
            <person name="Shang Y."/>
            <person name="Huang S."/>
            <person name="Yan J."/>
        </authorList>
    </citation>
    <scope>NUCLEOTIDE SEQUENCE [LARGE SCALE GENOMIC DNA]</scope>
    <source>
        <strain evidence="5">Ta-2019</strain>
    </source>
</reference>
<keyword evidence="2" id="KW-0227">DNA damage</keyword>
<keyword evidence="6" id="KW-1185">Reference proteome</keyword>
<organism evidence="5 6">
    <name type="scientific">Taxus chinensis</name>
    <name type="common">Chinese yew</name>
    <name type="synonym">Taxus wallichiana var. chinensis</name>
    <dbReference type="NCBI Taxonomy" id="29808"/>
    <lineage>
        <taxon>Eukaryota</taxon>
        <taxon>Viridiplantae</taxon>
        <taxon>Streptophyta</taxon>
        <taxon>Embryophyta</taxon>
        <taxon>Tracheophyta</taxon>
        <taxon>Spermatophyta</taxon>
        <taxon>Pinopsida</taxon>
        <taxon>Pinidae</taxon>
        <taxon>Conifers II</taxon>
        <taxon>Cupressales</taxon>
        <taxon>Taxaceae</taxon>
        <taxon>Taxus</taxon>
    </lineage>
</organism>
<gene>
    <name evidence="5" type="ORF">KI387_001320</name>
</gene>
<evidence type="ECO:0000256" key="3">
    <source>
        <dbReference type="ARBA" id="ARBA00023125"/>
    </source>
</evidence>
<protein>
    <recommendedName>
        <fullName evidence="7">Centromere protein S</fullName>
    </recommendedName>
</protein>
<keyword evidence="4" id="KW-0234">DNA repair</keyword>
<dbReference type="InterPro" id="IPR029003">
    <property type="entry name" value="CENP-S/Mhf1"/>
</dbReference>
<dbReference type="GO" id="GO:0003677">
    <property type="term" value="F:DNA binding"/>
    <property type="evidence" value="ECO:0007669"/>
    <property type="project" value="UniProtKB-KW"/>
</dbReference>
<dbReference type="InterPro" id="IPR009072">
    <property type="entry name" value="Histone-fold"/>
</dbReference>
<dbReference type="GO" id="GO:0006281">
    <property type="term" value="P:DNA repair"/>
    <property type="evidence" value="ECO:0007669"/>
    <property type="project" value="UniProtKB-KW"/>
</dbReference>
<dbReference type="PANTHER" id="PTHR22980">
    <property type="entry name" value="CORTISTATIN"/>
    <property type="match status" value="1"/>
</dbReference>
<comment type="similarity">
    <text evidence="1">Belongs to the TAF9 family. CENP-S/MHF1 subfamily.</text>
</comment>
<evidence type="ECO:0000313" key="5">
    <source>
        <dbReference type="EMBL" id="KAH9329212.1"/>
    </source>
</evidence>
<feature type="non-terminal residue" evidence="5">
    <location>
        <position position="95"/>
    </location>
</feature>
<dbReference type="EMBL" id="JAHRHJ020000001">
    <property type="protein sequence ID" value="KAH9329212.1"/>
    <property type="molecule type" value="Genomic_DNA"/>
</dbReference>
<dbReference type="Gene3D" id="1.10.20.10">
    <property type="entry name" value="Histone, subunit A"/>
    <property type="match status" value="1"/>
</dbReference>
<comment type="caution">
    <text evidence="5">The sequence shown here is derived from an EMBL/GenBank/DDBJ whole genome shotgun (WGS) entry which is preliminary data.</text>
</comment>
<name>A0AA38LPX6_TAXCH</name>
<evidence type="ECO:0000313" key="6">
    <source>
        <dbReference type="Proteomes" id="UP000824469"/>
    </source>
</evidence>
<evidence type="ECO:0008006" key="7">
    <source>
        <dbReference type="Google" id="ProtNLM"/>
    </source>
</evidence>
<dbReference type="Pfam" id="PF15630">
    <property type="entry name" value="CENP-S"/>
    <property type="match status" value="1"/>
</dbReference>
<dbReference type="GO" id="GO:0046982">
    <property type="term" value="F:protein heterodimerization activity"/>
    <property type="evidence" value="ECO:0007669"/>
    <property type="project" value="InterPro"/>
</dbReference>